<keyword evidence="2" id="KW-0812">Transmembrane</keyword>
<dbReference type="NCBIfam" id="NF047768">
    <property type="entry name" value="Clp_like_SDH"/>
    <property type="match status" value="1"/>
</dbReference>
<evidence type="ECO:0000313" key="4">
    <source>
        <dbReference type="Proteomes" id="UP000185779"/>
    </source>
</evidence>
<dbReference type="Gene3D" id="3.90.226.10">
    <property type="entry name" value="2-enoyl-CoA Hydratase, Chain A, domain 1"/>
    <property type="match status" value="1"/>
</dbReference>
<organism evidence="3 4">
    <name type="scientific">Candidatus Syntropharchaeum butanivorans</name>
    <dbReference type="NCBI Taxonomy" id="1839936"/>
    <lineage>
        <taxon>Archaea</taxon>
        <taxon>Methanobacteriati</taxon>
        <taxon>Methanobacteriota</taxon>
        <taxon>Stenosarchaea group</taxon>
        <taxon>Methanomicrobia</taxon>
        <taxon>Methanosarcinales</taxon>
        <taxon>ANME-2 cluster</taxon>
        <taxon>Candidatus Syntropharchaeum</taxon>
    </lineage>
</organism>
<dbReference type="PATRIC" id="fig|1839936.3.peg.1601"/>
<dbReference type="PANTHER" id="PTHR35984">
    <property type="entry name" value="PERIPLASMIC SERINE PROTEASE"/>
    <property type="match status" value="1"/>
</dbReference>
<proteinExistence type="predicted"/>
<evidence type="ECO:0000256" key="1">
    <source>
        <dbReference type="SAM" id="MobiDB-lite"/>
    </source>
</evidence>
<dbReference type="STRING" id="1839936.SBU_001575"/>
<name>A0A1F2P2Y5_9EURY</name>
<dbReference type="AlphaFoldDB" id="A0A1F2P2Y5"/>
<gene>
    <name evidence="3" type="ORF">SBU_001575</name>
</gene>
<reference evidence="3" key="1">
    <citation type="submission" date="2016-05" db="EMBL/GenBank/DDBJ databases">
        <title>Microbial consortia oxidize butane by reversing methanogenesis.</title>
        <authorList>
            <person name="Laso-Perez R."/>
            <person name="Richter M."/>
            <person name="Wegener G."/>
            <person name="Musat F."/>
        </authorList>
    </citation>
    <scope>NUCLEOTIDE SEQUENCE [LARGE SCALE GENOMIC DNA]</scope>
    <source>
        <strain evidence="3">BOX1</strain>
    </source>
</reference>
<feature type="transmembrane region" description="Helical" evidence="2">
    <location>
        <begin position="12"/>
        <end position="31"/>
    </location>
</feature>
<evidence type="ECO:0000256" key="2">
    <source>
        <dbReference type="SAM" id="Phobius"/>
    </source>
</evidence>
<dbReference type="GO" id="GO:0016020">
    <property type="term" value="C:membrane"/>
    <property type="evidence" value="ECO:0007669"/>
    <property type="project" value="InterPro"/>
</dbReference>
<dbReference type="PANTHER" id="PTHR35984:SF4">
    <property type="entry name" value="PERIPLASMIC SERINE PROTEASE"/>
    <property type="match status" value="1"/>
</dbReference>
<dbReference type="Pfam" id="PF01972">
    <property type="entry name" value="SDH_protease"/>
    <property type="match status" value="1"/>
</dbReference>
<feature type="compositionally biased region" description="Basic and acidic residues" evidence="1">
    <location>
        <begin position="280"/>
        <end position="294"/>
    </location>
</feature>
<keyword evidence="4" id="KW-1185">Reference proteome</keyword>
<comment type="caution">
    <text evidence="3">The sequence shown here is derived from an EMBL/GenBank/DDBJ whole genome shotgun (WGS) entry which is preliminary data.</text>
</comment>
<evidence type="ECO:0000313" key="3">
    <source>
        <dbReference type="EMBL" id="OFV65545.1"/>
    </source>
</evidence>
<feature type="region of interest" description="Disordered" evidence="1">
    <location>
        <begin position="273"/>
        <end position="294"/>
    </location>
</feature>
<dbReference type="EMBL" id="LYOR01000011">
    <property type="protein sequence ID" value="OFV65545.1"/>
    <property type="molecule type" value="Genomic_DNA"/>
</dbReference>
<dbReference type="SUPFAM" id="SSF52096">
    <property type="entry name" value="ClpP/crotonase"/>
    <property type="match status" value="1"/>
</dbReference>
<dbReference type="Proteomes" id="UP000185779">
    <property type="component" value="Unassembled WGS sequence"/>
</dbReference>
<sequence>MIMAGYYDPFSSLSWLIWLIFLSYLIFVPQLRYRQLMVTRRTLMHRLGRRRGSNIITLIHRQESIGLFGIPFYRFINIEDSEKILRAIRNTPKDKPIDMILHTPGGLVLAATQIAKSLRDHPARTTVIIPHYAMSGGTLIALAADEIIMDEHAVLGPVDPQLMNYPAPSILSAVKKKDPKDLDDETLIMADIAEKAISQVRGIVYDLLRDKMDEKKAKEVAESLTEGRWTHDYPITVDVARGFGLNISTDVPAEIYEFMELYPQPMMQRHPGVEFVPTPKGREQKSLERWELKR</sequence>
<keyword evidence="2" id="KW-1133">Transmembrane helix</keyword>
<dbReference type="InterPro" id="IPR002825">
    <property type="entry name" value="Pept_S49_ser-pept_pro"/>
</dbReference>
<keyword evidence="2" id="KW-0472">Membrane</keyword>
<dbReference type="InterPro" id="IPR029045">
    <property type="entry name" value="ClpP/crotonase-like_dom_sf"/>
</dbReference>
<protein>
    <submittedName>
        <fullName evidence="3">Protein containing DUF114</fullName>
    </submittedName>
</protein>
<accession>A0A1F2P2Y5</accession>